<dbReference type="Gene3D" id="2.40.70.10">
    <property type="entry name" value="Acid Proteases"/>
    <property type="match status" value="1"/>
</dbReference>
<dbReference type="GeneID" id="3254809"/>
<dbReference type="Gene3D" id="3.10.20.370">
    <property type="match status" value="1"/>
</dbReference>
<evidence type="ECO:0000256" key="3">
    <source>
        <dbReference type="ARBA" id="ARBA00022695"/>
    </source>
</evidence>
<dbReference type="InterPro" id="IPR012337">
    <property type="entry name" value="RNaseH-like_sf"/>
</dbReference>
<dbReference type="eggNOG" id="KOG0017">
    <property type="taxonomic scope" value="Eukaryota"/>
</dbReference>
<dbReference type="Gene3D" id="1.10.340.70">
    <property type="match status" value="1"/>
</dbReference>
<protein>
    <recommendedName>
        <fullName evidence="1">RNA-directed DNA polymerase</fullName>
        <ecNumber evidence="1">2.7.7.49</ecNumber>
    </recommendedName>
</protein>
<evidence type="ECO:0000256" key="1">
    <source>
        <dbReference type="ARBA" id="ARBA00012493"/>
    </source>
</evidence>
<dbReference type="PANTHER" id="PTHR37984:SF5">
    <property type="entry name" value="PROTEIN NYNRIN-LIKE"/>
    <property type="match status" value="1"/>
</dbReference>
<dbReference type="Pfam" id="PF00078">
    <property type="entry name" value="RVT_1"/>
    <property type="match status" value="1"/>
</dbReference>
<evidence type="ECO:0000256" key="2">
    <source>
        <dbReference type="ARBA" id="ARBA00022679"/>
    </source>
</evidence>
<dbReference type="OMA" id="MNNTIRR"/>
<dbReference type="GO" id="GO:0004519">
    <property type="term" value="F:endonuclease activity"/>
    <property type="evidence" value="ECO:0007669"/>
    <property type="project" value="UniProtKB-KW"/>
</dbReference>
<evidence type="ECO:0000259" key="10">
    <source>
        <dbReference type="PROSITE" id="PS50878"/>
    </source>
</evidence>
<keyword evidence="9" id="KW-1133">Transmembrane helix</keyword>
<keyword evidence="3" id="KW-0548">Nucleotidyltransferase</keyword>
<feature type="domain" description="Integrase catalytic" evidence="11">
    <location>
        <begin position="937"/>
        <end position="1098"/>
    </location>
</feature>
<dbReference type="InterPro" id="IPR041373">
    <property type="entry name" value="RT_RNaseH"/>
</dbReference>
<dbReference type="PROSITE" id="PS50878">
    <property type="entry name" value="RT_POL"/>
    <property type="match status" value="1"/>
</dbReference>
<dbReference type="Gene3D" id="3.30.420.10">
    <property type="entry name" value="Ribonuclease H-like superfamily/Ribonuclease H"/>
    <property type="match status" value="1"/>
</dbReference>
<keyword evidence="13" id="KW-1185">Reference proteome</keyword>
<evidence type="ECO:0000313" key="12">
    <source>
        <dbReference type="EMBL" id="AAW46454.1"/>
    </source>
</evidence>
<dbReference type="FunFam" id="3.30.70.270:FF:000087">
    <property type="entry name" value="YALI0E34980p"/>
    <property type="match status" value="1"/>
</dbReference>
<dbReference type="PaxDb" id="214684-Q5K8X3"/>
<keyword evidence="4" id="KW-0540">Nuclease</keyword>
<evidence type="ECO:0000256" key="4">
    <source>
        <dbReference type="ARBA" id="ARBA00022722"/>
    </source>
</evidence>
<dbReference type="GO" id="GO:0005634">
    <property type="term" value="C:nucleus"/>
    <property type="evidence" value="ECO:0007669"/>
    <property type="project" value="UniProtKB-ARBA"/>
</dbReference>
<dbReference type="Proteomes" id="UP000002149">
    <property type="component" value="Chromosome 12"/>
</dbReference>
<sequence length="1414" mass="157648">MMDVIDDAMLEARFLQVPTRPRHPPTVANVIAPVPAPPLIAKLAPAPSTTTKGHTTQQLDWLDPAKRLPLGDAGRSARAYLQSINACFSCCVVGHHRLICPTRPPSTPPNASASVPVANLVSLADDDESDHHGVFAVDPVTDTLVQDASSALAGSVPLIMVNCRFKADGDTVPALVDCGAGINVIDRAYAEQQGWQGRPIIPVGTKMADNRAGPVVDQEYVVDVIIGDTTYNATPFYAMALGPRYRLILGLQFCRQHRLFDGAERLNHLLNAGGSSYTSLVQLQLNSITPVESPTVSTERHSHSDAILREFADILPANISDVSHYPPICSSTSQVRHRINILPDAMPVARAGFRVPLAWRDTLRQEIEKHCTAGRLRPSSSPWAAPAFLIKKENGKFRFLCDFRGLNSVTVKDRTPVPNIDDILQRAARGKVFAKLDLTDAFFQTLMHEPDIEKTAISTPWGLYEWVVMPQGACNWPATQQRRLNEALRNLISVCCEAYVDDIIIWGATDSDLAKNIRAVLTALRNSGFVCSPSKSKFFVDSVSFLGHVISPNHIGPDPKKVEALRAWPSPGCVKDLRSFLGLLQYLRKFIPHIATKTSVLTALLPPNKTAEKAYESRKRQLAKGLPAERLESLSWVWKWTTSAQDAFEALKEMVARITGLSPLSHEAILAGQTNLYLFTDASNTGLGAWLGTGLSPDNAQPIAYDSRSLTAAERNYPVHEKELCAIIHALKEWRPLLLGVPVHVMTDHATLKWFFQQPNLSERQKRWLLVLADYDLQISHIPGATNVIADAFSWLRNSDAHVNALTMMVLSPNTAFLDAVAEGYGQDPVMSIWREVDRCHPGVRTAEVNGARGVRTVLTYEDRLCIPDVLTLREQCLQECHDAMGHFGVEKTLELLRCKYFWDGMASDVKDFVSTCPACQTSKATTTKPPGLLHSLPVPPAKFSDIGIDFVGPLPQSHSFDYLIVITDRLTGWVALIPTVMTLTSSAFAQLYYDHWVSKYGVPQSIVSDRDKLFTAASWRRLNSLLGTKLKMSTAYHPQTDGISERSNKTVIQILRTWTDDQGRNWAANLQRVAFAMNNTIRRSTHHTPAELVFGKRLSLTPPLLPSTSATDQSLAQPTASEWDLAAQRMALEEGIARDELLLAKHRQSVQANKHRRPDPVYRPGDKVYLNTAEFRHEYKTATNRSAKFMPRWEGPFTILKAFPEQSLYELDVPVTSTQSTPRRHVSRLKPYRESEQYHQHAVPRLLDHPAVSSPRILQILEDRTLTPKGNHPKVYCKRLASDPVTHGHHFPQLLISSHVSICFRFFLQVARVKLHPRSLSQVTCFIFPLFLRAASQFTPAPFLQVARVKLHPHSPSQVTCIILLPLFLFLLSLPFLVLSPSFLSDFSCHKPRCLPGFGRDWFRERRQSAWKG</sequence>
<evidence type="ECO:0000259" key="11">
    <source>
        <dbReference type="PROSITE" id="PS50994"/>
    </source>
</evidence>
<dbReference type="GO" id="GO:0016787">
    <property type="term" value="F:hydrolase activity"/>
    <property type="evidence" value="ECO:0007669"/>
    <property type="project" value="UniProtKB-KW"/>
</dbReference>
<feature type="transmembrane region" description="Helical" evidence="9">
    <location>
        <begin position="1363"/>
        <end position="1385"/>
    </location>
</feature>
<dbReference type="HOGENOM" id="CLU_000384_38_3_1"/>
<dbReference type="KEGG" id="cne:CNL04160"/>
<dbReference type="InterPro" id="IPR043128">
    <property type="entry name" value="Rev_trsase/Diguanyl_cyclase"/>
</dbReference>
<dbReference type="PROSITE" id="PS50994">
    <property type="entry name" value="INTEGRASE"/>
    <property type="match status" value="1"/>
</dbReference>
<proteinExistence type="predicted"/>
<dbReference type="RefSeq" id="XP_567971.1">
    <property type="nucleotide sequence ID" value="XM_567971.1"/>
</dbReference>
<keyword evidence="2" id="KW-0808">Transferase</keyword>
<keyword evidence="5" id="KW-0255">Endonuclease</keyword>
<dbReference type="GO" id="GO:0003964">
    <property type="term" value="F:RNA-directed DNA polymerase activity"/>
    <property type="evidence" value="ECO:0007669"/>
    <property type="project" value="UniProtKB-KW"/>
</dbReference>
<gene>
    <name evidence="12" type="ordered locus">CNL04160</name>
</gene>
<reference evidence="12 13" key="1">
    <citation type="journal article" date="2005" name="Science">
        <title>The genome of the basidiomycetous yeast and human pathogen Cryptococcus neoformans.</title>
        <authorList>
            <person name="Loftus B.J."/>
            <person name="Fung E."/>
            <person name="Roncaglia P."/>
            <person name="Rowley D."/>
            <person name="Amedeo P."/>
            <person name="Bruno D."/>
            <person name="Vamathevan J."/>
            <person name="Miranda M."/>
            <person name="Anderson I.J."/>
            <person name="Fraser J.A."/>
            <person name="Allen J.E."/>
            <person name="Bosdet I.E."/>
            <person name="Brent M.R."/>
            <person name="Chiu R."/>
            <person name="Doering T.L."/>
            <person name="Donlin M.J."/>
            <person name="D'Souza C.A."/>
            <person name="Fox D.S."/>
            <person name="Grinberg V."/>
            <person name="Fu J."/>
            <person name="Fukushima M."/>
            <person name="Haas B.J."/>
            <person name="Huang J.C."/>
            <person name="Janbon G."/>
            <person name="Jones S.J."/>
            <person name="Koo H.L."/>
            <person name="Krzywinski M.I."/>
            <person name="Kwon-Chung J.K."/>
            <person name="Lengeler K.B."/>
            <person name="Maiti R."/>
            <person name="Marra M.A."/>
            <person name="Marra R.E."/>
            <person name="Mathewson C.A."/>
            <person name="Mitchell T.G."/>
            <person name="Pertea M."/>
            <person name="Riggs F.R."/>
            <person name="Salzberg S.L."/>
            <person name="Schein J.E."/>
            <person name="Shvartsbeyn A."/>
            <person name="Shin H."/>
            <person name="Shumway M."/>
            <person name="Specht C.A."/>
            <person name="Suh B.B."/>
            <person name="Tenney A."/>
            <person name="Utterback T.R."/>
            <person name="Wickes B.L."/>
            <person name="Wortman J.R."/>
            <person name="Wye N.H."/>
            <person name="Kronstad J.W."/>
            <person name="Lodge J.K."/>
            <person name="Heitman J."/>
            <person name="Davis R.W."/>
            <person name="Fraser C.M."/>
            <person name="Hyman R.W."/>
        </authorList>
    </citation>
    <scope>NUCLEOTIDE SEQUENCE [LARGE SCALE GENOMIC DNA]</scope>
    <source>
        <strain evidence="13">JEC21 / ATCC MYA-565</strain>
    </source>
</reference>
<evidence type="ECO:0000256" key="5">
    <source>
        <dbReference type="ARBA" id="ARBA00022759"/>
    </source>
</evidence>
<dbReference type="InParanoid" id="Q5K8X3"/>
<dbReference type="GO" id="GO:0003723">
    <property type="term" value="F:RNA binding"/>
    <property type="evidence" value="ECO:0007669"/>
    <property type="project" value="UniProtKB-KW"/>
</dbReference>
<dbReference type="SUPFAM" id="SSF56672">
    <property type="entry name" value="DNA/RNA polymerases"/>
    <property type="match status" value="1"/>
</dbReference>
<dbReference type="EMBL" id="AE017352">
    <property type="protein sequence ID" value="AAW46454.1"/>
    <property type="molecule type" value="Genomic_DNA"/>
</dbReference>
<dbReference type="InterPro" id="IPR036397">
    <property type="entry name" value="RNaseH_sf"/>
</dbReference>
<dbReference type="InterPro" id="IPR001584">
    <property type="entry name" value="Integrase_cat-core"/>
</dbReference>
<dbReference type="FunFam" id="1.10.340.70:FF:000001">
    <property type="entry name" value="Retrovirus-related Pol polyprotein from transposon gypsy-like Protein"/>
    <property type="match status" value="1"/>
</dbReference>
<dbReference type="InterPro" id="IPR000477">
    <property type="entry name" value="RT_dom"/>
</dbReference>
<evidence type="ECO:0000256" key="6">
    <source>
        <dbReference type="ARBA" id="ARBA00022801"/>
    </source>
</evidence>
<dbReference type="EC" id="2.7.7.49" evidence="1"/>
<dbReference type="InterPro" id="IPR041588">
    <property type="entry name" value="Integrase_H2C2"/>
</dbReference>
<dbReference type="GO" id="GO:0015074">
    <property type="term" value="P:DNA integration"/>
    <property type="evidence" value="ECO:0007669"/>
    <property type="project" value="InterPro"/>
</dbReference>
<dbReference type="STRING" id="214684.Q5K8X3"/>
<dbReference type="InterPro" id="IPR050951">
    <property type="entry name" value="Retrovirus_Pol_polyprotein"/>
</dbReference>
<evidence type="ECO:0000313" key="13">
    <source>
        <dbReference type="Proteomes" id="UP000002149"/>
    </source>
</evidence>
<organism evidence="12 13">
    <name type="scientific">Cryptococcus deneoformans (strain JEC21 / ATCC MYA-565)</name>
    <name type="common">Cryptococcus neoformans var. neoformans serotype D</name>
    <dbReference type="NCBI Taxonomy" id="214684"/>
    <lineage>
        <taxon>Eukaryota</taxon>
        <taxon>Fungi</taxon>
        <taxon>Dikarya</taxon>
        <taxon>Basidiomycota</taxon>
        <taxon>Agaricomycotina</taxon>
        <taxon>Tremellomycetes</taxon>
        <taxon>Tremellales</taxon>
        <taxon>Cryptococcaceae</taxon>
        <taxon>Cryptococcus</taxon>
        <taxon>Cryptococcus neoformans species complex</taxon>
    </lineage>
</organism>
<keyword evidence="9" id="KW-0472">Membrane</keyword>
<dbReference type="PANTHER" id="PTHR37984">
    <property type="entry name" value="PROTEIN CBG26694"/>
    <property type="match status" value="1"/>
</dbReference>
<dbReference type="Pfam" id="PF17921">
    <property type="entry name" value="Integrase_H2C2"/>
    <property type="match status" value="1"/>
</dbReference>
<dbReference type="SUPFAM" id="SSF53098">
    <property type="entry name" value="Ribonuclease H-like"/>
    <property type="match status" value="1"/>
</dbReference>
<name>Q5K8X3_CRYD1</name>
<keyword evidence="8" id="KW-0695">RNA-directed DNA polymerase</keyword>
<feature type="domain" description="Reverse transcriptase" evidence="10">
    <location>
        <begin position="371"/>
        <end position="550"/>
    </location>
</feature>
<keyword evidence="9" id="KW-0812">Transmembrane</keyword>
<dbReference type="Gene3D" id="3.30.70.270">
    <property type="match status" value="2"/>
</dbReference>
<evidence type="ECO:0000256" key="8">
    <source>
        <dbReference type="ARBA" id="ARBA00022918"/>
    </source>
</evidence>
<dbReference type="CDD" id="cd00303">
    <property type="entry name" value="retropepsin_like"/>
    <property type="match status" value="1"/>
</dbReference>
<dbReference type="CDD" id="cd09274">
    <property type="entry name" value="RNase_HI_RT_Ty3"/>
    <property type="match status" value="1"/>
</dbReference>
<evidence type="ECO:0000256" key="7">
    <source>
        <dbReference type="ARBA" id="ARBA00022884"/>
    </source>
</evidence>
<accession>Q5K8X3</accession>
<keyword evidence="7" id="KW-0694">RNA-binding</keyword>
<dbReference type="InterPro" id="IPR043502">
    <property type="entry name" value="DNA/RNA_pol_sf"/>
</dbReference>
<evidence type="ECO:0000256" key="9">
    <source>
        <dbReference type="SAM" id="Phobius"/>
    </source>
</evidence>
<dbReference type="Pfam" id="PF17917">
    <property type="entry name" value="RT_RNaseH"/>
    <property type="match status" value="1"/>
</dbReference>
<dbReference type="OrthoDB" id="3268967at2759"/>
<dbReference type="VEuPathDB" id="FungiDB:CNL04160"/>
<dbReference type="Gene3D" id="3.10.10.10">
    <property type="entry name" value="HIV Type 1 Reverse Transcriptase, subunit A, domain 1"/>
    <property type="match status" value="1"/>
</dbReference>
<keyword evidence="6" id="KW-0378">Hydrolase</keyword>
<dbReference type="InterPro" id="IPR021109">
    <property type="entry name" value="Peptidase_aspartic_dom_sf"/>
</dbReference>
<dbReference type="CDD" id="cd01647">
    <property type="entry name" value="RT_LTR"/>
    <property type="match status" value="1"/>
</dbReference>